<feature type="compositionally biased region" description="Polar residues" evidence="1">
    <location>
        <begin position="1"/>
        <end position="10"/>
    </location>
</feature>
<dbReference type="VEuPathDB" id="VectorBase:HLOH_063878"/>
<feature type="region of interest" description="Disordered" evidence="1">
    <location>
        <begin position="1"/>
        <end position="28"/>
    </location>
</feature>
<sequence length="68" mass="7221">MQGSTTPGGKTSSAQRGGGTGGARPPAEVMKRIVAASRLPKLPRHHYRIIVRPRGGLNIKNISHIKVV</sequence>
<proteinExistence type="predicted"/>
<gene>
    <name evidence="2" type="ORF">HPB48_011537</name>
</gene>
<reference evidence="2 3" key="1">
    <citation type="journal article" date="2020" name="Cell">
        <title>Large-Scale Comparative Analyses of Tick Genomes Elucidate Their Genetic Diversity and Vector Capacities.</title>
        <authorList>
            <consortium name="Tick Genome and Microbiome Consortium (TIGMIC)"/>
            <person name="Jia N."/>
            <person name="Wang J."/>
            <person name="Shi W."/>
            <person name="Du L."/>
            <person name="Sun Y."/>
            <person name="Zhan W."/>
            <person name="Jiang J.F."/>
            <person name="Wang Q."/>
            <person name="Zhang B."/>
            <person name="Ji P."/>
            <person name="Bell-Sakyi L."/>
            <person name="Cui X.M."/>
            <person name="Yuan T.T."/>
            <person name="Jiang B.G."/>
            <person name="Yang W.F."/>
            <person name="Lam T.T."/>
            <person name="Chang Q.C."/>
            <person name="Ding S.J."/>
            <person name="Wang X.J."/>
            <person name="Zhu J.G."/>
            <person name="Ruan X.D."/>
            <person name="Zhao L."/>
            <person name="Wei J.T."/>
            <person name="Ye R.Z."/>
            <person name="Que T.C."/>
            <person name="Du C.H."/>
            <person name="Zhou Y.H."/>
            <person name="Cheng J.X."/>
            <person name="Dai P.F."/>
            <person name="Guo W.B."/>
            <person name="Han X.H."/>
            <person name="Huang E.J."/>
            <person name="Li L.F."/>
            <person name="Wei W."/>
            <person name="Gao Y.C."/>
            <person name="Liu J.Z."/>
            <person name="Shao H.Z."/>
            <person name="Wang X."/>
            <person name="Wang C.C."/>
            <person name="Yang T.C."/>
            <person name="Huo Q.B."/>
            <person name="Li W."/>
            <person name="Chen H.Y."/>
            <person name="Chen S.E."/>
            <person name="Zhou L.G."/>
            <person name="Ni X.B."/>
            <person name="Tian J.H."/>
            <person name="Sheng Y."/>
            <person name="Liu T."/>
            <person name="Pan Y.S."/>
            <person name="Xia L.Y."/>
            <person name="Li J."/>
            <person name="Zhao F."/>
            <person name="Cao W.C."/>
        </authorList>
    </citation>
    <scope>NUCLEOTIDE SEQUENCE [LARGE SCALE GENOMIC DNA]</scope>
    <source>
        <strain evidence="2">HaeL-2018</strain>
    </source>
</reference>
<comment type="caution">
    <text evidence="2">The sequence shown here is derived from an EMBL/GenBank/DDBJ whole genome shotgun (WGS) entry which is preliminary data.</text>
</comment>
<evidence type="ECO:0000313" key="2">
    <source>
        <dbReference type="EMBL" id="KAH9379115.1"/>
    </source>
</evidence>
<organism evidence="2 3">
    <name type="scientific">Haemaphysalis longicornis</name>
    <name type="common">Bush tick</name>
    <dbReference type="NCBI Taxonomy" id="44386"/>
    <lineage>
        <taxon>Eukaryota</taxon>
        <taxon>Metazoa</taxon>
        <taxon>Ecdysozoa</taxon>
        <taxon>Arthropoda</taxon>
        <taxon>Chelicerata</taxon>
        <taxon>Arachnida</taxon>
        <taxon>Acari</taxon>
        <taxon>Parasitiformes</taxon>
        <taxon>Ixodida</taxon>
        <taxon>Ixodoidea</taxon>
        <taxon>Ixodidae</taxon>
        <taxon>Haemaphysalinae</taxon>
        <taxon>Haemaphysalis</taxon>
    </lineage>
</organism>
<dbReference type="Proteomes" id="UP000821853">
    <property type="component" value="Unassembled WGS sequence"/>
</dbReference>
<accession>A0A9J6GV80</accession>
<dbReference type="AlphaFoldDB" id="A0A9J6GV80"/>
<evidence type="ECO:0000256" key="1">
    <source>
        <dbReference type="SAM" id="MobiDB-lite"/>
    </source>
</evidence>
<keyword evidence="3" id="KW-1185">Reference proteome</keyword>
<dbReference type="OrthoDB" id="10520516at2759"/>
<protein>
    <submittedName>
        <fullName evidence="2">Uncharacterized protein</fullName>
    </submittedName>
</protein>
<name>A0A9J6GV80_HAELO</name>
<dbReference type="EMBL" id="JABSTR010000009">
    <property type="protein sequence ID" value="KAH9379115.1"/>
    <property type="molecule type" value="Genomic_DNA"/>
</dbReference>
<evidence type="ECO:0000313" key="3">
    <source>
        <dbReference type="Proteomes" id="UP000821853"/>
    </source>
</evidence>